<gene>
    <name evidence="4" type="ORF">GT020_01445</name>
</gene>
<dbReference type="InterPro" id="IPR035089">
    <property type="entry name" value="Phage_sheath_subtilisin"/>
</dbReference>
<evidence type="ECO:0000313" key="5">
    <source>
        <dbReference type="Proteomes" id="UP000477543"/>
    </source>
</evidence>
<dbReference type="EMBL" id="WYDN01000001">
    <property type="protein sequence ID" value="NAZ14734.1"/>
    <property type="molecule type" value="Genomic_DNA"/>
</dbReference>
<dbReference type="PANTHER" id="PTHR35861">
    <property type="match status" value="1"/>
</dbReference>
<comment type="similarity">
    <text evidence="1">Belongs to the myoviridae tail sheath protein family.</text>
</comment>
<reference evidence="4 5" key="1">
    <citation type="submission" date="2020-01" db="EMBL/GenBank/DDBJ databases">
        <title>Glutamicibacter soli M275.</title>
        <authorList>
            <person name="Meng X."/>
        </authorList>
    </citation>
    <scope>NUCLEOTIDE SEQUENCE [LARGE SCALE GENOMIC DNA]</scope>
    <source>
        <strain evidence="4 5">M275</strain>
    </source>
</reference>
<dbReference type="InterPro" id="IPR052042">
    <property type="entry name" value="Tail_sheath_structural"/>
</dbReference>
<accession>A0A6L9G0N3</accession>
<dbReference type="AlphaFoldDB" id="A0A6L9G0N3"/>
<evidence type="ECO:0000259" key="3">
    <source>
        <dbReference type="Pfam" id="PF17482"/>
    </source>
</evidence>
<dbReference type="PANTHER" id="PTHR35861:SF1">
    <property type="entry name" value="PHAGE TAIL SHEATH PROTEIN"/>
    <property type="match status" value="1"/>
</dbReference>
<dbReference type="RefSeq" id="WP_161447046.1">
    <property type="nucleotide sequence ID" value="NZ_WYDN01000001.1"/>
</dbReference>
<feature type="domain" description="Tail sheath protein C-terminal" evidence="3">
    <location>
        <begin position="628"/>
        <end position="732"/>
    </location>
</feature>
<comment type="caution">
    <text evidence="4">The sequence shown here is derived from an EMBL/GenBank/DDBJ whole genome shotgun (WGS) entry which is preliminary data.</text>
</comment>
<name>A0A6L9G0N3_9MICC</name>
<dbReference type="Proteomes" id="UP000477543">
    <property type="component" value="Unassembled WGS sequence"/>
</dbReference>
<sequence length="745" mass="79416">MPALPLTPGIYRLPLAPTRAPGRLARADVPALLGYAVRGPVNAPVRIYSLEQFEQIFGARVGHLWDAVKGFFENGGATAYVIRVATEDSAAASALLPAAVPGAGQVRWRAQASFPWNLIDPRRLAEADPADGAGWIQVFEEQLRRSGPRSPDPGRWGNTMVLRVQRTSLARTRTVPDQLDRGTTWRLESLVGVEQHSVLELCQASDSGEAHHALLLPLRVEPDRSLVTWAQEPAGFSPARPVEVESVEFSVQVIRDGQPTGSFAALAPHPRHALALAGTLAANSRDATLGAEPGRWISGEWNALEGSEGEALLTAVDWTDPANWPPLGEHRLGGGIDGLQAVGARHWLRSLAEASGLPDAALVCCPDLVLGAAAEAAPIPVAPPVADCNDLSDLPHAVVNGQVFGLQLDGTRTPLRGVDIRVAGYPRRTLSGADGKFTLTAVPQAILTLRLRLPGYEPLDVPVQSTQFTTAEAVPLDLAQLSAARVLPGDEVLQVQRAMLDTHVVGPWKLALLDGPDPAARIDDLRAWRSLLGDSDRGMFCVPWLLPGEPGSTPACPPCGHLAGAFAAAERAGGVHRGAANRPLRHAQGVTVGFDDSGQERMNPAGINPVRAFDGRGVRLHGIRTLSADTAWQFATVRRLLDAIEKTLLRLAEPLVFEPNNELLWHCATTTVQAFLGGLYRAGMLAGSSEEAAFAVRCDGQVNPQDSTDAGRLVIEVAVAPVVPYEFITFRIGHAFDALSLTEVG</sequence>
<dbReference type="SUPFAM" id="SSF49464">
    <property type="entry name" value="Carboxypeptidase regulatory domain-like"/>
    <property type="match status" value="1"/>
</dbReference>
<evidence type="ECO:0000259" key="2">
    <source>
        <dbReference type="Pfam" id="PF04984"/>
    </source>
</evidence>
<dbReference type="InterPro" id="IPR008969">
    <property type="entry name" value="CarboxyPept-like_regulatory"/>
</dbReference>
<evidence type="ECO:0000313" key="4">
    <source>
        <dbReference type="EMBL" id="NAZ14734.1"/>
    </source>
</evidence>
<dbReference type="InterPro" id="IPR020287">
    <property type="entry name" value="Tail_sheath_C"/>
</dbReference>
<dbReference type="Pfam" id="PF17482">
    <property type="entry name" value="Phage_sheath_1C"/>
    <property type="match status" value="1"/>
</dbReference>
<proteinExistence type="inferred from homology"/>
<dbReference type="Gene3D" id="3.40.50.11780">
    <property type="match status" value="1"/>
</dbReference>
<feature type="domain" description="Tail sheath protein subtilisin-like" evidence="2">
    <location>
        <begin position="549"/>
        <end position="625"/>
    </location>
</feature>
<organism evidence="4 5">
    <name type="scientific">Glutamicibacter soli</name>
    <dbReference type="NCBI Taxonomy" id="453836"/>
    <lineage>
        <taxon>Bacteria</taxon>
        <taxon>Bacillati</taxon>
        <taxon>Actinomycetota</taxon>
        <taxon>Actinomycetes</taxon>
        <taxon>Micrococcales</taxon>
        <taxon>Micrococcaceae</taxon>
        <taxon>Glutamicibacter</taxon>
    </lineage>
</organism>
<evidence type="ECO:0000256" key="1">
    <source>
        <dbReference type="ARBA" id="ARBA00008005"/>
    </source>
</evidence>
<protein>
    <submittedName>
        <fullName evidence="4">Phage tail sheath protein</fullName>
    </submittedName>
</protein>
<dbReference type="Pfam" id="PF04984">
    <property type="entry name" value="Phage_sheath_1"/>
    <property type="match status" value="1"/>
</dbReference>